<feature type="binding site" description="covalent" evidence="4">
    <location>
        <position position="336"/>
    </location>
    <ligand>
        <name>heme c</name>
        <dbReference type="ChEBI" id="CHEBI:61717"/>
        <label>3</label>
    </ligand>
</feature>
<evidence type="ECO:0000256" key="4">
    <source>
        <dbReference type="PIRSR" id="PIRSR000018-50"/>
    </source>
</evidence>
<dbReference type="RefSeq" id="WP_088752725.1">
    <property type="nucleotide sequence ID" value="NZ_NJGU01000018.1"/>
</dbReference>
<feature type="binding site" description="covalent" evidence="4">
    <location>
        <position position="59"/>
    </location>
    <ligand>
        <name>heme c</name>
        <dbReference type="ChEBI" id="CHEBI:61717"/>
        <label>1</label>
    </ligand>
</feature>
<dbReference type="Gene3D" id="1.10.760.10">
    <property type="entry name" value="Cytochrome c-like domain"/>
    <property type="match status" value="3"/>
</dbReference>
<dbReference type="GO" id="GO:0005506">
    <property type="term" value="F:iron ion binding"/>
    <property type="evidence" value="ECO:0007669"/>
    <property type="project" value="InterPro"/>
</dbReference>
<dbReference type="PANTHER" id="PTHR35008:SF4">
    <property type="entry name" value="BLL4482 PROTEIN"/>
    <property type="match status" value="1"/>
</dbReference>
<feature type="binding site" description="axial binding residue" evidence="5">
    <location>
        <position position="209"/>
    </location>
    <ligand>
        <name>heme c</name>
        <dbReference type="ChEBI" id="CHEBI:61717"/>
        <label>2</label>
    </ligand>
    <ligandPart>
        <name>Fe</name>
        <dbReference type="ChEBI" id="CHEBI:18248"/>
    </ligandPart>
</feature>
<dbReference type="Pfam" id="PF00034">
    <property type="entry name" value="Cytochrom_C"/>
    <property type="match status" value="3"/>
</dbReference>
<gene>
    <name evidence="7" type="ORF">CEJ42_23395</name>
</gene>
<reference evidence="7 8" key="1">
    <citation type="submission" date="2017-06" db="EMBL/GenBank/DDBJ databases">
        <title>Herbaspirillum phytohormonus sp. nov., isolated from the root nodule of Robinia pseudoacacia in lead-zinc mine.</title>
        <authorList>
            <person name="Fan M."/>
            <person name="Lin Y."/>
        </authorList>
    </citation>
    <scope>NUCLEOTIDE SEQUENCE [LARGE SCALE GENOMIC DNA]</scope>
    <source>
        <strain evidence="7 8">HZ10</strain>
    </source>
</reference>
<evidence type="ECO:0000313" key="8">
    <source>
        <dbReference type="Proteomes" id="UP000197596"/>
    </source>
</evidence>
<dbReference type="PANTHER" id="PTHR35008">
    <property type="entry name" value="BLL4482 PROTEIN-RELATED"/>
    <property type="match status" value="1"/>
</dbReference>
<dbReference type="InterPro" id="IPR036909">
    <property type="entry name" value="Cyt_c-like_dom_sf"/>
</dbReference>
<organism evidence="7 8">
    <name type="scientific">Herbaspirillum robiniae</name>
    <dbReference type="NCBI Taxonomy" id="2014887"/>
    <lineage>
        <taxon>Bacteria</taxon>
        <taxon>Pseudomonadati</taxon>
        <taxon>Pseudomonadota</taxon>
        <taxon>Betaproteobacteria</taxon>
        <taxon>Burkholderiales</taxon>
        <taxon>Oxalobacteraceae</taxon>
        <taxon>Herbaspirillum</taxon>
    </lineage>
</organism>
<feature type="binding site" description="covalent" evidence="4">
    <location>
        <position position="333"/>
    </location>
    <ligand>
        <name>heme c</name>
        <dbReference type="ChEBI" id="CHEBI:61717"/>
        <label>3</label>
    </ligand>
</feature>
<sequence>MRRVLRGALAAIVAAVIVVPAAVLAWQALRPEDPGSPSPVTDRAQQVQRGQYLARAGNCMACHTMRGGAAYAGGRAIATPYGAIYSSNITPDRETGIGRWSADDFWRALHHGRSRDGSFLYPAFPFTSYTKLTRDDTDALFAYLQSLPAVGRPNQEHALRFPYDQRFLLAGWRALFFEPGEFRPDAGQSAQWNRGAYLTQGIGHCAACHSERNAFGASVNAAQLAGGMVLGLDWYAPPLNSHADTGLGKWDPAHLQALLKTGVSPHGAVFGPMAEVVGRSLQYLEDDDIAAMALYLKSLPAADAHSDSPARQPEAAEAERIMTQGKKLYGELCVDCHASRGQGVAPDYPPLNGNQAVNGPLAVNAIRVVLNGGFPPSTAGNPYPFGMPPFGPRLSDQEVAAVVSYIRNSWDNRGGFVSPSDVNRYRSVPAE</sequence>
<dbReference type="EMBL" id="NJGU01000018">
    <property type="protein sequence ID" value="OWY26549.1"/>
    <property type="molecule type" value="Genomic_DNA"/>
</dbReference>
<feature type="binding site" description="covalent" evidence="4">
    <location>
        <position position="62"/>
    </location>
    <ligand>
        <name>heme c</name>
        <dbReference type="ChEBI" id="CHEBI:61717"/>
        <label>1</label>
    </ligand>
</feature>
<keyword evidence="1 4" id="KW-0349">Heme</keyword>
<protein>
    <submittedName>
        <fullName evidence="7">Alcohol dehydrogenase</fullName>
    </submittedName>
</protein>
<dbReference type="InterPro" id="IPR009056">
    <property type="entry name" value="Cyt_c-like_dom"/>
</dbReference>
<feature type="domain" description="Cytochrome c" evidence="6">
    <location>
        <begin position="320"/>
        <end position="410"/>
    </location>
</feature>
<feature type="domain" description="Cytochrome c" evidence="6">
    <location>
        <begin position="45"/>
        <end position="148"/>
    </location>
</feature>
<feature type="domain" description="Cytochrome c" evidence="6">
    <location>
        <begin position="190"/>
        <end position="300"/>
    </location>
</feature>
<dbReference type="GO" id="GO:0009055">
    <property type="term" value="F:electron transfer activity"/>
    <property type="evidence" value="ECO:0007669"/>
    <property type="project" value="InterPro"/>
</dbReference>
<evidence type="ECO:0000256" key="1">
    <source>
        <dbReference type="ARBA" id="ARBA00022617"/>
    </source>
</evidence>
<evidence type="ECO:0000259" key="6">
    <source>
        <dbReference type="PROSITE" id="PS51007"/>
    </source>
</evidence>
<dbReference type="SUPFAM" id="SSF46626">
    <property type="entry name" value="Cytochrome c"/>
    <property type="match status" value="3"/>
</dbReference>
<evidence type="ECO:0000256" key="3">
    <source>
        <dbReference type="ARBA" id="ARBA00023004"/>
    </source>
</evidence>
<dbReference type="GO" id="GO:0016614">
    <property type="term" value="F:oxidoreductase activity, acting on CH-OH group of donors"/>
    <property type="evidence" value="ECO:0007669"/>
    <property type="project" value="InterPro"/>
</dbReference>
<feature type="binding site" description="axial binding residue" evidence="5">
    <location>
        <position position="337"/>
    </location>
    <ligand>
        <name>heme c</name>
        <dbReference type="ChEBI" id="CHEBI:61717"/>
        <label>3</label>
    </ligand>
    <ligandPart>
        <name>Fe</name>
        <dbReference type="ChEBI" id="CHEBI:18248"/>
    </ligandPart>
</feature>
<name>A0A246WK51_9BURK</name>
<dbReference type="Proteomes" id="UP000197596">
    <property type="component" value="Unassembled WGS sequence"/>
</dbReference>
<comment type="cofactor">
    <cofactor evidence="4">
        <name>heme c</name>
        <dbReference type="ChEBI" id="CHEBI:61717"/>
    </cofactor>
    <text evidence="4">Binds 3 heme c groups covalently per subunit.</text>
</comment>
<feature type="binding site" description="covalent" evidence="4">
    <location>
        <position position="205"/>
    </location>
    <ligand>
        <name>heme c</name>
        <dbReference type="ChEBI" id="CHEBI:61717"/>
        <label>2</label>
    </ligand>
</feature>
<feature type="binding site" description="axial binding residue" evidence="5">
    <location>
        <position position="63"/>
    </location>
    <ligand>
        <name>heme c</name>
        <dbReference type="ChEBI" id="CHEBI:61717"/>
        <label>1</label>
    </ligand>
    <ligandPart>
        <name>Fe</name>
        <dbReference type="ChEBI" id="CHEBI:18248"/>
    </ligandPart>
</feature>
<proteinExistence type="predicted"/>
<dbReference type="GO" id="GO:0016020">
    <property type="term" value="C:membrane"/>
    <property type="evidence" value="ECO:0007669"/>
    <property type="project" value="InterPro"/>
</dbReference>
<evidence type="ECO:0000256" key="2">
    <source>
        <dbReference type="ARBA" id="ARBA00022723"/>
    </source>
</evidence>
<feature type="binding site" description="covalent" evidence="4">
    <location>
        <position position="208"/>
    </location>
    <ligand>
        <name>heme c</name>
        <dbReference type="ChEBI" id="CHEBI:61717"/>
        <label>2</label>
    </ligand>
</feature>
<keyword evidence="3 5" id="KW-0408">Iron</keyword>
<dbReference type="PROSITE" id="PS51007">
    <property type="entry name" value="CYTC"/>
    <property type="match status" value="3"/>
</dbReference>
<evidence type="ECO:0000313" key="7">
    <source>
        <dbReference type="EMBL" id="OWY26549.1"/>
    </source>
</evidence>
<comment type="caution">
    <text evidence="7">The sequence shown here is derived from an EMBL/GenBank/DDBJ whole genome shotgun (WGS) entry which is preliminary data.</text>
</comment>
<keyword evidence="2 5" id="KW-0479">Metal-binding</keyword>
<dbReference type="PIRSF" id="PIRSF000018">
    <property type="entry name" value="Mb_ADH_cyt_c"/>
    <property type="match status" value="1"/>
</dbReference>
<accession>A0A246WK51</accession>
<evidence type="ECO:0000256" key="5">
    <source>
        <dbReference type="PIRSR" id="PIRSR000018-51"/>
    </source>
</evidence>
<dbReference type="AlphaFoldDB" id="A0A246WK51"/>
<dbReference type="GO" id="GO:0020037">
    <property type="term" value="F:heme binding"/>
    <property type="evidence" value="ECO:0007669"/>
    <property type="project" value="InterPro"/>
</dbReference>
<dbReference type="InterPro" id="IPR051459">
    <property type="entry name" value="Cytochrome_c-type_DH"/>
</dbReference>
<dbReference type="InterPro" id="IPR014353">
    <property type="entry name" value="Membr-bd_ADH_cyt_c"/>
</dbReference>